<sequence length="491" mass="53956">MSKIRRSVFITFLSTNFNMLVQFGVTLVLARILTPSEIGIFSITIVFVTVISAFRDFGISAYLLQEKDLTTEKKKTALGLLILSAWSFAAIIYFSSGYIAVFYSLLGIQNILHVSTIIWLLLPFSSYFYCLQAREHEAGKQAVVNGVGTIVYAATAIGLAMYGLSYMSMVWASVANNTAGIFIYLALRDPTTPLIPSLKNWRRTAKFGTGALFGDLVISINTSIPDLVLGKLGGPHPVGLYSRASGLVGLFYQVVGPTITYNALPFVAKNYHANVDLIPIFTKATAYLTVLSWPFFLIVGFFSTEIIRVLYGNSWVEAAPIVIFICAQWTMSVGYALCYPAFMAIGRPYLAAVWTVTSIVTRLFFVFVLNANDVMLFAIALTIADICTISLPVLLMSKYFGYTAKAAAFAHWHSLKVMFFCIPVTGACALFFTNTTPDIVKLIIVGLSVVTAWIGAVIFTRHPILNEFPAAARKLLPLDVANRLIVLLKLN</sequence>
<keyword evidence="9" id="KW-1185">Reference proteome</keyword>
<evidence type="ECO:0000256" key="5">
    <source>
        <dbReference type="ARBA" id="ARBA00022989"/>
    </source>
</evidence>
<feature type="transmembrane region" description="Helical" evidence="7">
    <location>
        <begin position="415"/>
        <end position="433"/>
    </location>
</feature>
<feature type="transmembrane region" description="Helical" evidence="7">
    <location>
        <begin position="375"/>
        <end position="395"/>
    </location>
</feature>
<evidence type="ECO:0000256" key="2">
    <source>
        <dbReference type="ARBA" id="ARBA00007430"/>
    </source>
</evidence>
<reference evidence="8 9" key="1">
    <citation type="submission" date="2017-01" db="EMBL/GenBank/DDBJ databases">
        <title>Genome sequencing of Rhodoferax fermentans JCM 7819.</title>
        <authorList>
            <person name="Kim Y.J."/>
            <person name="Farh M.E.-A."/>
            <person name="Yang D.-C."/>
        </authorList>
    </citation>
    <scope>NUCLEOTIDE SEQUENCE [LARGE SCALE GENOMIC DNA]</scope>
    <source>
        <strain evidence="8 9">JCM 7819</strain>
    </source>
</reference>
<comment type="similarity">
    <text evidence="2">Belongs to the polysaccharide synthase family.</text>
</comment>
<organism evidence="8 9">
    <name type="scientific">Rhodoferax fermentans</name>
    <dbReference type="NCBI Taxonomy" id="28066"/>
    <lineage>
        <taxon>Bacteria</taxon>
        <taxon>Pseudomonadati</taxon>
        <taxon>Pseudomonadota</taxon>
        <taxon>Betaproteobacteria</taxon>
        <taxon>Burkholderiales</taxon>
        <taxon>Comamonadaceae</taxon>
        <taxon>Rhodoferax</taxon>
    </lineage>
</organism>
<feature type="transmembrane region" description="Helical" evidence="7">
    <location>
        <begin position="111"/>
        <end position="130"/>
    </location>
</feature>
<dbReference type="PANTHER" id="PTHR30250">
    <property type="entry name" value="PST FAMILY PREDICTED COLANIC ACID TRANSPORTER"/>
    <property type="match status" value="1"/>
</dbReference>
<feature type="transmembrane region" description="Helical" evidence="7">
    <location>
        <begin position="244"/>
        <end position="264"/>
    </location>
</feature>
<dbReference type="Proteomes" id="UP000190750">
    <property type="component" value="Unassembled WGS sequence"/>
</dbReference>
<feature type="transmembrane region" description="Helical" evidence="7">
    <location>
        <begin position="76"/>
        <end position="105"/>
    </location>
</feature>
<keyword evidence="4 7" id="KW-0812">Transmembrane</keyword>
<dbReference type="GO" id="GO:0005886">
    <property type="term" value="C:plasma membrane"/>
    <property type="evidence" value="ECO:0007669"/>
    <property type="project" value="UniProtKB-SubCell"/>
</dbReference>
<feature type="transmembrane region" description="Helical" evidence="7">
    <location>
        <begin position="168"/>
        <end position="187"/>
    </location>
</feature>
<feature type="transmembrane region" description="Helical" evidence="7">
    <location>
        <begin position="285"/>
        <end position="307"/>
    </location>
</feature>
<keyword evidence="3" id="KW-1003">Cell membrane</keyword>
<feature type="transmembrane region" description="Helical" evidence="7">
    <location>
        <begin position="207"/>
        <end position="224"/>
    </location>
</feature>
<feature type="transmembrane region" description="Helical" evidence="7">
    <location>
        <begin position="439"/>
        <end position="459"/>
    </location>
</feature>
<feature type="transmembrane region" description="Helical" evidence="7">
    <location>
        <begin position="38"/>
        <end position="64"/>
    </location>
</feature>
<evidence type="ECO:0000256" key="6">
    <source>
        <dbReference type="ARBA" id="ARBA00023136"/>
    </source>
</evidence>
<feature type="transmembrane region" description="Helical" evidence="7">
    <location>
        <begin position="349"/>
        <end position="369"/>
    </location>
</feature>
<dbReference type="Pfam" id="PF13440">
    <property type="entry name" value="Polysacc_synt_3"/>
    <property type="match status" value="1"/>
</dbReference>
<dbReference type="AlphaFoldDB" id="A0A1T1AT51"/>
<feature type="transmembrane region" description="Helical" evidence="7">
    <location>
        <begin position="7"/>
        <end position="32"/>
    </location>
</feature>
<evidence type="ECO:0000256" key="4">
    <source>
        <dbReference type="ARBA" id="ARBA00022692"/>
    </source>
</evidence>
<keyword evidence="6 7" id="KW-0472">Membrane</keyword>
<dbReference type="PANTHER" id="PTHR30250:SF10">
    <property type="entry name" value="LIPOPOLYSACCHARIDE BIOSYNTHESIS PROTEIN WZXC"/>
    <property type="match status" value="1"/>
</dbReference>
<evidence type="ECO:0000256" key="3">
    <source>
        <dbReference type="ARBA" id="ARBA00022475"/>
    </source>
</evidence>
<dbReference type="STRING" id="28066.RF819_11550"/>
<dbReference type="InterPro" id="IPR050833">
    <property type="entry name" value="Poly_Biosynth_Transport"/>
</dbReference>
<gene>
    <name evidence="8" type="ORF">RF819_11550</name>
</gene>
<feature type="transmembrane region" description="Helical" evidence="7">
    <location>
        <begin position="319"/>
        <end position="342"/>
    </location>
</feature>
<name>A0A1T1AT51_RHOFE</name>
<keyword evidence="5 7" id="KW-1133">Transmembrane helix</keyword>
<evidence type="ECO:0008006" key="10">
    <source>
        <dbReference type="Google" id="ProtNLM"/>
    </source>
</evidence>
<evidence type="ECO:0000313" key="9">
    <source>
        <dbReference type="Proteomes" id="UP000190750"/>
    </source>
</evidence>
<dbReference type="OrthoDB" id="5486360at2"/>
<proteinExistence type="inferred from homology"/>
<comment type="subcellular location">
    <subcellularLocation>
        <location evidence="1">Cell membrane</location>
        <topology evidence="1">Multi-pass membrane protein</topology>
    </subcellularLocation>
</comment>
<protein>
    <recommendedName>
        <fullName evidence="10">Polysaccharide biosynthesis protein</fullName>
    </recommendedName>
</protein>
<evidence type="ECO:0000256" key="7">
    <source>
        <dbReference type="SAM" id="Phobius"/>
    </source>
</evidence>
<evidence type="ECO:0000313" key="8">
    <source>
        <dbReference type="EMBL" id="OOV07280.1"/>
    </source>
</evidence>
<accession>A0A1T1AT51</accession>
<feature type="transmembrane region" description="Helical" evidence="7">
    <location>
        <begin position="142"/>
        <end position="162"/>
    </location>
</feature>
<dbReference type="RefSeq" id="WP_078365117.1">
    <property type="nucleotide sequence ID" value="NZ_MTJN01000002.1"/>
</dbReference>
<dbReference type="EMBL" id="MTJN01000002">
    <property type="protein sequence ID" value="OOV07280.1"/>
    <property type="molecule type" value="Genomic_DNA"/>
</dbReference>
<evidence type="ECO:0000256" key="1">
    <source>
        <dbReference type="ARBA" id="ARBA00004651"/>
    </source>
</evidence>
<comment type="caution">
    <text evidence="8">The sequence shown here is derived from an EMBL/GenBank/DDBJ whole genome shotgun (WGS) entry which is preliminary data.</text>
</comment>